<evidence type="ECO:0008006" key="3">
    <source>
        <dbReference type="Google" id="ProtNLM"/>
    </source>
</evidence>
<proteinExistence type="predicted"/>
<organism evidence="1 2">
    <name type="scientific">Enterobacter genomosp. O</name>
    <dbReference type="NCBI Taxonomy" id="2364150"/>
    <lineage>
        <taxon>Bacteria</taxon>
        <taxon>Pseudomonadati</taxon>
        <taxon>Pseudomonadota</taxon>
        <taxon>Gammaproteobacteria</taxon>
        <taxon>Enterobacterales</taxon>
        <taxon>Enterobacteriaceae</taxon>
        <taxon>Enterobacter</taxon>
        <taxon>Enterobacter cloacae complex</taxon>
        <taxon>Enterobacter cloacae complex clade O</taxon>
    </lineage>
</organism>
<dbReference type="Gene3D" id="3.30.450.20">
    <property type="entry name" value="PAS domain"/>
    <property type="match status" value="1"/>
</dbReference>
<protein>
    <recommendedName>
        <fullName evidence="3">Antitoxin</fullName>
    </recommendedName>
</protein>
<evidence type="ECO:0000313" key="2">
    <source>
        <dbReference type="Proteomes" id="UP000064715"/>
    </source>
</evidence>
<accession>A0A0X4EFH4</accession>
<dbReference type="SUPFAM" id="SSF143737">
    <property type="entry name" value="YeeU-like"/>
    <property type="match status" value="1"/>
</dbReference>
<dbReference type="GO" id="GO:0051495">
    <property type="term" value="P:positive regulation of cytoskeleton organization"/>
    <property type="evidence" value="ECO:0007669"/>
    <property type="project" value="InterPro"/>
</dbReference>
<dbReference type="AlphaFoldDB" id="A0A0X4EFH4"/>
<dbReference type="Proteomes" id="UP000064715">
    <property type="component" value="Unassembled WGS sequence"/>
</dbReference>
<dbReference type="EMBL" id="LRCR01000045">
    <property type="protein sequence ID" value="KUQ80470.1"/>
    <property type="molecule type" value="Genomic_DNA"/>
</dbReference>
<keyword evidence="2" id="KW-1185">Reference proteome</keyword>
<reference evidence="2" key="1">
    <citation type="submission" date="2016-01" db="EMBL/GenBank/DDBJ databases">
        <title>WGS of SAMN04407783.</title>
        <authorList>
            <person name="Adams M."/>
            <person name="Sutton G."/>
            <person name="Nelson K."/>
            <person name="Thaden J."/>
            <person name="Fowler V."/>
            <person name="Mccorrison J."/>
            <person name="Sanka R."/>
            <person name="Brinkac L."/>
            <person name="Nierman W."/>
        </authorList>
    </citation>
    <scope>NUCLEOTIDE SEQUENCE [LARGE SCALE GENOMIC DNA]</scope>
    <source>
        <strain evidence="2">GN04363</strain>
    </source>
</reference>
<comment type="caution">
    <text evidence="1">The sequence shown here is derived from an EMBL/GenBank/DDBJ whole genome shotgun (WGS) entry which is preliminary data.</text>
</comment>
<name>A0A0X4EFH4_9ENTR</name>
<gene>
    <name evidence="1" type="ORF">AWI28_03485</name>
</gene>
<evidence type="ECO:0000313" key="1">
    <source>
        <dbReference type="EMBL" id="KUQ80470.1"/>
    </source>
</evidence>
<dbReference type="OrthoDB" id="5588975at2"/>
<dbReference type="RefSeq" id="WP_059312491.1">
    <property type="nucleotide sequence ID" value="NZ_LRCR01000045.1"/>
</dbReference>
<dbReference type="Pfam" id="PF06154">
    <property type="entry name" value="CbeA_antitoxin"/>
    <property type="match status" value="1"/>
</dbReference>
<sequence>MNNHSESGTKPDNPACQQWGLKRTITPCFGARLVQEGNRVHFLADRAGFNGAFSDGDVLHLDQAFPLILKQLELMLTSGELNPRYQHCVTFYHNGLTCEADTLGSYGYIYIAIYPDQTEPH</sequence>
<dbReference type="InterPro" id="IPR038025">
    <property type="entry name" value="CbeA_sf"/>
</dbReference>
<dbReference type="InterPro" id="IPR009320">
    <property type="entry name" value="Antitoxin_CbeA"/>
</dbReference>